<sequence>LAGRPQRHHRRKKSRVPNVGFNPLGEFLATHNDPCYFHEFATRAAGQGLAYLGETELRSSLPEAMPAETGGLIRKIAGDDGLALEQYMDFFGGRQFRRSLLVRADQRARVSRAIRADRLTGLHLASSLREGAPEKAGDPIPFADEGARLMVCDPLSLGLYRFLQAAWPDTRTPDEIRNHLVQAGVLRGDSASADFLRFLMSPVVGGTVRIARQVRRLGRADDPRPEIWPMARLQLAQEQPWVASQLHKVVKIKDDNARFLALVDGTRDHAALAATLADMLLDGRLKSDLPDGVGRDQLLPECQRLVQQSLDLCQRQAILKSDDS</sequence>
<evidence type="ECO:0000313" key="3">
    <source>
        <dbReference type="EMBL" id="MEC3863210.1"/>
    </source>
</evidence>
<dbReference type="RefSeq" id="WP_326299279.1">
    <property type="nucleotide sequence ID" value="NZ_JAYLLH010000042.1"/>
</dbReference>
<dbReference type="InterPro" id="IPR018773">
    <property type="entry name" value="MeTrfase_reg_dom_prd"/>
</dbReference>
<name>A0ABU6HPQ3_9RHOB</name>
<dbReference type="InterPro" id="IPR048976">
    <property type="entry name" value="WHD_PKMT"/>
</dbReference>
<feature type="non-terminal residue" evidence="3">
    <location>
        <position position="1"/>
    </location>
</feature>
<dbReference type="GO" id="GO:0008168">
    <property type="term" value="F:methyltransferase activity"/>
    <property type="evidence" value="ECO:0007669"/>
    <property type="project" value="UniProtKB-KW"/>
</dbReference>
<accession>A0ABU6HPQ3</accession>
<feature type="domain" description="Methyltransferase regulatory" evidence="1">
    <location>
        <begin position="26"/>
        <end position="103"/>
    </location>
</feature>
<dbReference type="Pfam" id="PF21782">
    <property type="entry name" value="WHD_PKMT"/>
    <property type="match status" value="1"/>
</dbReference>
<dbReference type="GO" id="GO:0032259">
    <property type="term" value="P:methylation"/>
    <property type="evidence" value="ECO:0007669"/>
    <property type="project" value="UniProtKB-KW"/>
</dbReference>
<dbReference type="EMBL" id="JAYLLH010000042">
    <property type="protein sequence ID" value="MEC3863210.1"/>
    <property type="molecule type" value="Genomic_DNA"/>
</dbReference>
<proteinExistence type="predicted"/>
<feature type="domain" description="PKMT C-terminal winged helix" evidence="2">
    <location>
        <begin position="224"/>
        <end position="317"/>
    </location>
</feature>
<evidence type="ECO:0000313" key="4">
    <source>
        <dbReference type="Proteomes" id="UP001348149"/>
    </source>
</evidence>
<dbReference type="Pfam" id="PF10119">
    <property type="entry name" value="MethyTransf_Reg"/>
    <property type="match status" value="1"/>
</dbReference>
<keyword evidence="3" id="KW-0808">Transferase</keyword>
<organism evidence="3 4">
    <name type="scientific">Mesobacterium hydrothermale</name>
    <dbReference type="NCBI Taxonomy" id="3111907"/>
    <lineage>
        <taxon>Bacteria</taxon>
        <taxon>Pseudomonadati</taxon>
        <taxon>Pseudomonadota</taxon>
        <taxon>Alphaproteobacteria</taxon>
        <taxon>Rhodobacterales</taxon>
        <taxon>Roseobacteraceae</taxon>
        <taxon>Mesobacterium</taxon>
    </lineage>
</organism>
<evidence type="ECO:0000259" key="1">
    <source>
        <dbReference type="Pfam" id="PF10119"/>
    </source>
</evidence>
<dbReference type="Proteomes" id="UP001348149">
    <property type="component" value="Unassembled WGS sequence"/>
</dbReference>
<evidence type="ECO:0000259" key="2">
    <source>
        <dbReference type="Pfam" id="PF21782"/>
    </source>
</evidence>
<protein>
    <submittedName>
        <fullName evidence="3">Methyltransferase regulatory domain-containing protein</fullName>
    </submittedName>
</protein>
<comment type="caution">
    <text evidence="3">The sequence shown here is derived from an EMBL/GenBank/DDBJ whole genome shotgun (WGS) entry which is preliminary data.</text>
</comment>
<keyword evidence="3" id="KW-0489">Methyltransferase</keyword>
<reference evidence="3 4" key="1">
    <citation type="submission" date="2024-01" db="EMBL/GenBank/DDBJ databases">
        <title>Mesobacterium rodlantinim sp. nov., isolated from shallow sea hydrothermal systems off Kueishantao Island.</title>
        <authorList>
            <person name="Su Z."/>
            <person name="Tang K."/>
        </authorList>
    </citation>
    <scope>NUCLEOTIDE SEQUENCE [LARGE SCALE GENOMIC DNA]</scope>
    <source>
        <strain evidence="3 4">TK19101</strain>
    </source>
</reference>
<gene>
    <name evidence="3" type="ORF">VK792_18105</name>
</gene>
<keyword evidence="4" id="KW-1185">Reference proteome</keyword>